<dbReference type="AlphaFoldDB" id="Q1GYS4"/>
<dbReference type="Pfam" id="PF00356">
    <property type="entry name" value="LacI"/>
    <property type="match status" value="1"/>
</dbReference>
<keyword evidence="3" id="KW-0804">Transcription</keyword>
<dbReference type="InterPro" id="IPR000843">
    <property type="entry name" value="HTH_LacI"/>
</dbReference>
<dbReference type="eggNOG" id="COG1609">
    <property type="taxonomic scope" value="Bacteria"/>
</dbReference>
<dbReference type="OrthoDB" id="8770688at2"/>
<dbReference type="CDD" id="cd01575">
    <property type="entry name" value="PBP1_GntR"/>
    <property type="match status" value="1"/>
</dbReference>
<dbReference type="Pfam" id="PF13377">
    <property type="entry name" value="Peripla_BP_3"/>
    <property type="match status" value="1"/>
</dbReference>
<dbReference type="KEGG" id="mfa:Mfla_2346"/>
<evidence type="ECO:0000256" key="1">
    <source>
        <dbReference type="ARBA" id="ARBA00023015"/>
    </source>
</evidence>
<keyword evidence="2" id="KW-0238">DNA-binding</keyword>
<sequence>MSGKRKGLGRATVHDVAKLAGVSSITVSRYFKQPEIVSEALRDRIAEAVAALDYLPNHAAGGLASTRGRVVAMVIPNISGPIFANTIQSFSDELNQHGYQLLLASSYFSMEKEESAVRAFLGWSPAALVLTSQYHSEGTERLIAKAAMPVVETWDYVPERKPVQVGFSHVEVGRQSVEYLHGKGYKRIAYVQNSLIGDLSALDRRDGYISRMNEYGLEPWVFVPTQADPFEAGRQAVNSLLLRQRPAEAIVFANDNLAAGGMLAGLRAGKRFPEDCAIFGFGNYAFSEMLLPSLTTIRSPAREIGEVAALRVLQALGEVPADGPVQHLNLLDCELIARESA</sequence>
<dbReference type="InterPro" id="IPR046335">
    <property type="entry name" value="LacI/GalR-like_sensor"/>
</dbReference>
<dbReference type="Gene3D" id="3.40.50.2300">
    <property type="match status" value="2"/>
</dbReference>
<keyword evidence="1" id="KW-0805">Transcription regulation</keyword>
<feature type="domain" description="HTH lacI-type" evidence="4">
    <location>
        <begin position="11"/>
        <end position="65"/>
    </location>
</feature>
<dbReference type="SUPFAM" id="SSF47413">
    <property type="entry name" value="lambda repressor-like DNA-binding domains"/>
    <property type="match status" value="1"/>
</dbReference>
<dbReference type="PANTHER" id="PTHR30146">
    <property type="entry name" value="LACI-RELATED TRANSCRIPTIONAL REPRESSOR"/>
    <property type="match status" value="1"/>
</dbReference>
<dbReference type="InterPro" id="IPR010982">
    <property type="entry name" value="Lambda_DNA-bd_dom_sf"/>
</dbReference>
<dbReference type="SUPFAM" id="SSF53822">
    <property type="entry name" value="Periplasmic binding protein-like I"/>
    <property type="match status" value="1"/>
</dbReference>
<dbReference type="GO" id="GO:0003700">
    <property type="term" value="F:DNA-binding transcription factor activity"/>
    <property type="evidence" value="ECO:0007669"/>
    <property type="project" value="TreeGrafter"/>
</dbReference>
<evidence type="ECO:0000313" key="5">
    <source>
        <dbReference type="EMBL" id="ABE50613.1"/>
    </source>
</evidence>
<proteinExistence type="predicted"/>
<dbReference type="SMART" id="SM00354">
    <property type="entry name" value="HTH_LACI"/>
    <property type="match status" value="1"/>
</dbReference>
<organism evidence="5 6">
    <name type="scientific">Methylobacillus flagellatus (strain ATCC 51484 / DSM 6875 / VKM B-1610 / KT)</name>
    <dbReference type="NCBI Taxonomy" id="265072"/>
    <lineage>
        <taxon>Bacteria</taxon>
        <taxon>Pseudomonadati</taxon>
        <taxon>Pseudomonadota</taxon>
        <taxon>Betaproteobacteria</taxon>
        <taxon>Nitrosomonadales</taxon>
        <taxon>Methylophilaceae</taxon>
        <taxon>Methylobacillus</taxon>
    </lineage>
</organism>
<dbReference type="EMBL" id="CP000284">
    <property type="protein sequence ID" value="ABE50613.1"/>
    <property type="molecule type" value="Genomic_DNA"/>
</dbReference>
<dbReference type="GO" id="GO:0000976">
    <property type="term" value="F:transcription cis-regulatory region binding"/>
    <property type="evidence" value="ECO:0007669"/>
    <property type="project" value="TreeGrafter"/>
</dbReference>
<dbReference type="CDD" id="cd01392">
    <property type="entry name" value="HTH_LacI"/>
    <property type="match status" value="1"/>
</dbReference>
<dbReference type="STRING" id="265072.Mfla_2346"/>
<evidence type="ECO:0000256" key="3">
    <source>
        <dbReference type="ARBA" id="ARBA00023163"/>
    </source>
</evidence>
<evidence type="ECO:0000256" key="2">
    <source>
        <dbReference type="ARBA" id="ARBA00023125"/>
    </source>
</evidence>
<dbReference type="HOGENOM" id="CLU_037628_6_3_4"/>
<name>Q1GYS4_METFK</name>
<evidence type="ECO:0000313" key="6">
    <source>
        <dbReference type="Proteomes" id="UP000002440"/>
    </source>
</evidence>
<reference evidence="5 6" key="1">
    <citation type="submission" date="2006-03" db="EMBL/GenBank/DDBJ databases">
        <title>Complete sequence of Methylobacillus flagellatus KT.</title>
        <authorList>
            <consortium name="US DOE Joint Genome Institute"/>
            <person name="Copeland A."/>
            <person name="Lucas S."/>
            <person name="Lapidus A."/>
            <person name="Barry K."/>
            <person name="Detter J.C."/>
            <person name="Glavina del Rio T."/>
            <person name="Hammon N."/>
            <person name="Israni S."/>
            <person name="Dalin E."/>
            <person name="Tice H."/>
            <person name="Pitluck S."/>
            <person name="Brettin T."/>
            <person name="Bruce D."/>
            <person name="Han C."/>
            <person name="Tapia R."/>
            <person name="Saunders E."/>
            <person name="Gilna P."/>
            <person name="Schmutz J."/>
            <person name="Larimer F."/>
            <person name="Land M."/>
            <person name="Kyrpides N."/>
            <person name="Anderson I."/>
            <person name="Richardson P."/>
        </authorList>
    </citation>
    <scope>NUCLEOTIDE SEQUENCE [LARGE SCALE GENOMIC DNA]</scope>
    <source>
        <strain evidence="6">KT / ATCC 51484 / DSM 6875</strain>
    </source>
</reference>
<evidence type="ECO:0000259" key="4">
    <source>
        <dbReference type="PROSITE" id="PS50932"/>
    </source>
</evidence>
<accession>Q1GYS4</accession>
<dbReference type="Gene3D" id="1.10.260.40">
    <property type="entry name" value="lambda repressor-like DNA-binding domains"/>
    <property type="match status" value="1"/>
</dbReference>
<dbReference type="Proteomes" id="UP000002440">
    <property type="component" value="Chromosome"/>
</dbReference>
<keyword evidence="6" id="KW-1185">Reference proteome</keyword>
<protein>
    <submittedName>
        <fullName evidence="5">Transcriptional regulator, LacI family</fullName>
    </submittedName>
</protein>
<dbReference type="RefSeq" id="WP_011480566.1">
    <property type="nucleotide sequence ID" value="NC_007947.1"/>
</dbReference>
<dbReference type="PANTHER" id="PTHR30146:SF33">
    <property type="entry name" value="TRANSCRIPTIONAL REGULATOR"/>
    <property type="match status" value="1"/>
</dbReference>
<gene>
    <name evidence="5" type="ordered locus">Mfla_2346</name>
</gene>
<dbReference type="PROSITE" id="PS50932">
    <property type="entry name" value="HTH_LACI_2"/>
    <property type="match status" value="1"/>
</dbReference>
<dbReference type="InterPro" id="IPR028082">
    <property type="entry name" value="Peripla_BP_I"/>
</dbReference>